<reference evidence="3" key="1">
    <citation type="submission" date="2020-08" db="EMBL/GenBank/DDBJ databases">
        <title>Lacibacter sp. S13-6-6 genome sequencing.</title>
        <authorList>
            <person name="Jin L."/>
        </authorList>
    </citation>
    <scope>NUCLEOTIDE SEQUENCE [LARGE SCALE GENOMIC DNA]</scope>
    <source>
        <strain evidence="3">S13-6-6</strain>
    </source>
</reference>
<accession>A0A7G5XEN9</accession>
<dbReference type="AlphaFoldDB" id="A0A7G5XEN9"/>
<dbReference type="Pfam" id="PF03929">
    <property type="entry name" value="PepSY_TM"/>
    <property type="match status" value="1"/>
</dbReference>
<evidence type="ECO:0000256" key="1">
    <source>
        <dbReference type="SAM" id="Phobius"/>
    </source>
</evidence>
<dbReference type="KEGG" id="lacs:H4075_17980"/>
<keyword evidence="1" id="KW-0472">Membrane</keyword>
<sequence length="185" mass="21471">MSRKIVKRTRWYRKIHRWIASGLFVFFFFIAATGLLLGWKKNSNGYLLADSQKGVSTNPKDWLTVDSLRSIAFKIYGDSTQAVNKPTVERIDIRPSKGMVKFVFSEKYLAVQLDCSTGKLLHFERRRADFIEHLHDGTILDNLFKTNGGIFKLSYTTIMGVSLLILTITGFWLWYNPKRIKQKKQ</sequence>
<name>A0A7G5XEN9_9BACT</name>
<proteinExistence type="predicted"/>
<gene>
    <name evidence="2" type="ORF">H4075_17980</name>
</gene>
<organism evidence="2 3">
    <name type="scientific">Lacibacter sediminis</name>
    <dbReference type="NCBI Taxonomy" id="2760713"/>
    <lineage>
        <taxon>Bacteria</taxon>
        <taxon>Pseudomonadati</taxon>
        <taxon>Bacteroidota</taxon>
        <taxon>Chitinophagia</taxon>
        <taxon>Chitinophagales</taxon>
        <taxon>Chitinophagaceae</taxon>
        <taxon>Lacibacter</taxon>
    </lineage>
</organism>
<dbReference type="InterPro" id="IPR005625">
    <property type="entry name" value="PepSY-ass_TM"/>
</dbReference>
<protein>
    <submittedName>
        <fullName evidence="2">PepSY domain-containing protein</fullName>
    </submittedName>
</protein>
<evidence type="ECO:0000313" key="3">
    <source>
        <dbReference type="Proteomes" id="UP000515344"/>
    </source>
</evidence>
<dbReference type="RefSeq" id="WP_182802204.1">
    <property type="nucleotide sequence ID" value="NZ_CP060007.1"/>
</dbReference>
<keyword evidence="1" id="KW-1133">Transmembrane helix</keyword>
<evidence type="ECO:0000313" key="2">
    <source>
        <dbReference type="EMBL" id="QNA43942.1"/>
    </source>
</evidence>
<feature type="transmembrane region" description="Helical" evidence="1">
    <location>
        <begin position="153"/>
        <end position="175"/>
    </location>
</feature>
<dbReference type="EMBL" id="CP060007">
    <property type="protein sequence ID" value="QNA43942.1"/>
    <property type="molecule type" value="Genomic_DNA"/>
</dbReference>
<keyword evidence="3" id="KW-1185">Reference proteome</keyword>
<feature type="transmembrane region" description="Helical" evidence="1">
    <location>
        <begin position="20"/>
        <end position="39"/>
    </location>
</feature>
<dbReference type="Proteomes" id="UP000515344">
    <property type="component" value="Chromosome"/>
</dbReference>
<keyword evidence="1" id="KW-0812">Transmembrane</keyword>